<reference evidence="2" key="1">
    <citation type="submission" date="2021-04" db="EMBL/GenBank/DDBJ databases">
        <title>Genome based classification of Actinospica acidithermotolerans sp. nov., an actinobacterium isolated from an Indonesian hot spring.</title>
        <authorList>
            <person name="Kusuma A.B."/>
            <person name="Putra K.E."/>
            <person name="Nafisah S."/>
            <person name="Loh J."/>
            <person name="Nouioui I."/>
            <person name="Goodfellow M."/>
        </authorList>
    </citation>
    <scope>NUCLEOTIDE SEQUENCE</scope>
    <source>
        <strain evidence="2">CSCA 57</strain>
    </source>
</reference>
<dbReference type="Pfam" id="PF00903">
    <property type="entry name" value="Glyoxalase"/>
    <property type="match status" value="1"/>
</dbReference>
<comment type="caution">
    <text evidence="2">The sequence shown here is derived from an EMBL/GenBank/DDBJ whole genome shotgun (WGS) entry which is preliminary data.</text>
</comment>
<dbReference type="InterPro" id="IPR029068">
    <property type="entry name" value="Glyas_Bleomycin-R_OHBP_Dase"/>
</dbReference>
<accession>A0A941EXA7</accession>
<dbReference type="SUPFAM" id="SSF54593">
    <property type="entry name" value="Glyoxalase/Bleomycin resistance protein/Dihydroxybiphenyl dioxygenase"/>
    <property type="match status" value="1"/>
</dbReference>
<evidence type="ECO:0000313" key="2">
    <source>
        <dbReference type="EMBL" id="MBR7838686.1"/>
    </source>
</evidence>
<dbReference type="Gene3D" id="3.10.180.10">
    <property type="entry name" value="2,3-Dihydroxybiphenyl 1,2-Dioxygenase, domain 1"/>
    <property type="match status" value="1"/>
</dbReference>
<dbReference type="InterPro" id="IPR004360">
    <property type="entry name" value="Glyas_Fos-R_dOase_dom"/>
</dbReference>
<sequence>MSSVAIAVPILPSGDLRRAEAFYAYLGFAVISRGPDYLQLAQDGVELHLYLAEDLDPLTNPAGCYLRVPDPAGLRAHWCSDGVNCLELPVGAAYGETVFAVVDPDGNTLRYGRTG</sequence>
<dbReference type="AlphaFoldDB" id="A0A941EXA7"/>
<organism evidence="2 3">
    <name type="scientific">Actinospica durhamensis</name>
    <dbReference type="NCBI Taxonomy" id="1508375"/>
    <lineage>
        <taxon>Bacteria</taxon>
        <taxon>Bacillati</taxon>
        <taxon>Actinomycetota</taxon>
        <taxon>Actinomycetes</taxon>
        <taxon>Catenulisporales</taxon>
        <taxon>Actinospicaceae</taxon>
        <taxon>Actinospica</taxon>
    </lineage>
</organism>
<evidence type="ECO:0000259" key="1">
    <source>
        <dbReference type="Pfam" id="PF00903"/>
    </source>
</evidence>
<dbReference type="Proteomes" id="UP000675781">
    <property type="component" value="Unassembled WGS sequence"/>
</dbReference>
<proteinExistence type="predicted"/>
<evidence type="ECO:0000313" key="3">
    <source>
        <dbReference type="Proteomes" id="UP000675781"/>
    </source>
</evidence>
<keyword evidence="3" id="KW-1185">Reference proteome</keyword>
<protein>
    <recommendedName>
        <fullName evidence="1">Glyoxalase/fosfomycin resistance/dioxygenase domain-containing protein</fullName>
    </recommendedName>
</protein>
<gene>
    <name evidence="2" type="ORF">KDL01_35790</name>
</gene>
<feature type="domain" description="Glyoxalase/fosfomycin resistance/dioxygenase" evidence="1">
    <location>
        <begin position="11"/>
        <end position="110"/>
    </location>
</feature>
<dbReference type="EMBL" id="JAGSOG010000316">
    <property type="protein sequence ID" value="MBR7838686.1"/>
    <property type="molecule type" value="Genomic_DNA"/>
</dbReference>
<name>A0A941EXA7_9ACTN</name>
<dbReference type="RefSeq" id="WP_212533138.1">
    <property type="nucleotide sequence ID" value="NZ_JAGSOG010000316.1"/>
</dbReference>